<feature type="transmembrane region" description="Helical" evidence="1">
    <location>
        <begin position="12"/>
        <end position="34"/>
    </location>
</feature>
<gene>
    <name evidence="2" type="ORF">ACFFH7_44525</name>
</gene>
<comment type="caution">
    <text evidence="2">The sequence shown here is derived from an EMBL/GenBank/DDBJ whole genome shotgun (WGS) entry which is preliminary data.</text>
</comment>
<feature type="transmembrane region" description="Helical" evidence="1">
    <location>
        <begin position="179"/>
        <end position="203"/>
    </location>
</feature>
<dbReference type="RefSeq" id="WP_273941950.1">
    <property type="nucleotide sequence ID" value="NZ_CP097263.1"/>
</dbReference>
<keyword evidence="1" id="KW-0472">Membrane</keyword>
<feature type="transmembrane region" description="Helical" evidence="1">
    <location>
        <begin position="156"/>
        <end position="173"/>
    </location>
</feature>
<dbReference type="PANTHER" id="PTHR40078:SF1">
    <property type="entry name" value="INTEGRAL MEMBRANE PROTEIN"/>
    <property type="match status" value="1"/>
</dbReference>
<name>A0ABV6N7W7_9PSEU</name>
<dbReference type="Pfam" id="PF19700">
    <property type="entry name" value="DUF6198"/>
    <property type="match status" value="1"/>
</dbReference>
<evidence type="ECO:0000256" key="1">
    <source>
        <dbReference type="SAM" id="Phobius"/>
    </source>
</evidence>
<evidence type="ECO:0000313" key="3">
    <source>
        <dbReference type="Proteomes" id="UP001589810"/>
    </source>
</evidence>
<feature type="transmembrane region" description="Helical" evidence="1">
    <location>
        <begin position="108"/>
        <end position="135"/>
    </location>
</feature>
<dbReference type="EMBL" id="JBHLUD010000019">
    <property type="protein sequence ID" value="MFC0548638.1"/>
    <property type="molecule type" value="Genomic_DNA"/>
</dbReference>
<keyword evidence="1" id="KW-0812">Transmembrane</keyword>
<evidence type="ECO:0000313" key="2">
    <source>
        <dbReference type="EMBL" id="MFC0548638.1"/>
    </source>
</evidence>
<feature type="transmembrane region" description="Helical" evidence="1">
    <location>
        <begin position="81"/>
        <end position="102"/>
    </location>
</feature>
<dbReference type="Proteomes" id="UP001589810">
    <property type="component" value="Unassembled WGS sequence"/>
</dbReference>
<dbReference type="PANTHER" id="PTHR40078">
    <property type="entry name" value="INTEGRAL MEMBRANE PROTEIN-RELATED"/>
    <property type="match status" value="1"/>
</dbReference>
<accession>A0ABV6N7W7</accession>
<sequence>MITKARPQLVKLAWRLFRVIVGASAMGAGLALMIRAHLGAQPWDVLHLALAKMLGVSPGTVIIGVALLVLLFWWPLRQRPGLGTVATTILPGVSCDAVLAIVPPPDALIARTALLAGGIVVFSAGTALVILAGLGPGARDGLMTGACARWGWSVRAVRTGLELTVLILGLILADPMQAIRAGTVGPGTLAIALTLGPLIGVLLKQRAKRETTPVQATPQAQPS</sequence>
<keyword evidence="1" id="KW-1133">Transmembrane helix</keyword>
<organism evidence="2 3">
    <name type="scientific">Kutzneria chonburiensis</name>
    <dbReference type="NCBI Taxonomy" id="1483604"/>
    <lineage>
        <taxon>Bacteria</taxon>
        <taxon>Bacillati</taxon>
        <taxon>Actinomycetota</taxon>
        <taxon>Actinomycetes</taxon>
        <taxon>Pseudonocardiales</taxon>
        <taxon>Pseudonocardiaceae</taxon>
        <taxon>Kutzneria</taxon>
    </lineage>
</organism>
<proteinExistence type="predicted"/>
<feature type="transmembrane region" description="Helical" evidence="1">
    <location>
        <begin position="54"/>
        <end position="74"/>
    </location>
</feature>
<reference evidence="2 3" key="1">
    <citation type="submission" date="2024-09" db="EMBL/GenBank/DDBJ databases">
        <authorList>
            <person name="Sun Q."/>
            <person name="Mori K."/>
        </authorList>
    </citation>
    <scope>NUCLEOTIDE SEQUENCE [LARGE SCALE GENOMIC DNA]</scope>
    <source>
        <strain evidence="2 3">TBRC 1432</strain>
    </source>
</reference>
<dbReference type="InterPro" id="IPR038750">
    <property type="entry name" value="YczE/YyaS-like"/>
</dbReference>
<keyword evidence="3" id="KW-1185">Reference proteome</keyword>
<protein>
    <submittedName>
        <fullName evidence="2">YitT family protein</fullName>
    </submittedName>
</protein>